<gene>
    <name evidence="3" type="ORF">O6P43_017940</name>
</gene>
<accession>A0AAD7PNX4</accession>
<keyword evidence="4" id="KW-1185">Reference proteome</keyword>
<feature type="binding site" evidence="1">
    <location>
        <position position="160"/>
    </location>
    <ligand>
        <name>Zn(2+)</name>
        <dbReference type="ChEBI" id="CHEBI:29105"/>
    </ligand>
</feature>
<dbReference type="InterPro" id="IPR005019">
    <property type="entry name" value="Adenine_glyco"/>
</dbReference>
<feature type="binding site" evidence="1">
    <location>
        <position position="175"/>
    </location>
    <ligand>
        <name>Zn(2+)</name>
        <dbReference type="ChEBI" id="CHEBI:29105"/>
    </ligand>
</feature>
<protein>
    <submittedName>
        <fullName evidence="3">DNA-3-methyladenine glycosylase</fullName>
    </submittedName>
</protein>
<dbReference type="EMBL" id="JARAOO010000007">
    <property type="protein sequence ID" value="KAJ7962756.1"/>
    <property type="molecule type" value="Genomic_DNA"/>
</dbReference>
<evidence type="ECO:0000313" key="4">
    <source>
        <dbReference type="Proteomes" id="UP001163823"/>
    </source>
</evidence>
<dbReference type="Gene3D" id="1.10.340.30">
    <property type="entry name" value="Hypothetical protein, domain 2"/>
    <property type="match status" value="1"/>
</dbReference>
<evidence type="ECO:0000313" key="3">
    <source>
        <dbReference type="EMBL" id="KAJ7962756.1"/>
    </source>
</evidence>
<sequence length="328" mass="36384">MSGPPRVRSMNISDTESRPVLVPAGNKARTTETRKPASKPVKKTEKALQEIESKEKKPISHSISQCVSVATILRQQDHCQALRSFSMNASCSSDASSTDSSTHSRASSSGRMVRRVGVPIRKKSSSSKKEKVEKVGADNATAPDTVLKDSSDILEVKKRCAWVTPNTDPCYSAFHDEEWGVPVHDDRKLFELLSLSGALAELTWPAILSKRQIFREIFLDFDPRVVSQLNEKKISAPGSPASSLLSDLKLRAIIDNALSNVQGTCEISESRGYQQRASQKRFQKCRSDSDLYIHASGWTDKRSPHQLLQVQGVYGQIRSRGKRQHPQV</sequence>
<dbReference type="Pfam" id="PF03352">
    <property type="entry name" value="Adenine_glyco"/>
    <property type="match status" value="1"/>
</dbReference>
<dbReference type="KEGG" id="qsa:O6P43_017940"/>
<reference evidence="3" key="1">
    <citation type="journal article" date="2023" name="Science">
        <title>Elucidation of the pathway for biosynthesis of saponin adjuvants from the soapbark tree.</title>
        <authorList>
            <person name="Reed J."/>
            <person name="Orme A."/>
            <person name="El-Demerdash A."/>
            <person name="Owen C."/>
            <person name="Martin L.B.B."/>
            <person name="Misra R.C."/>
            <person name="Kikuchi S."/>
            <person name="Rejzek M."/>
            <person name="Martin A.C."/>
            <person name="Harkess A."/>
            <person name="Leebens-Mack J."/>
            <person name="Louveau T."/>
            <person name="Stephenson M.J."/>
            <person name="Osbourn A."/>
        </authorList>
    </citation>
    <scope>NUCLEOTIDE SEQUENCE</scope>
    <source>
        <strain evidence="3">S10</strain>
    </source>
</reference>
<dbReference type="Proteomes" id="UP001163823">
    <property type="component" value="Chromosome 7"/>
</dbReference>
<keyword evidence="1" id="KW-0862">Zinc</keyword>
<dbReference type="GO" id="GO:0006284">
    <property type="term" value="P:base-excision repair"/>
    <property type="evidence" value="ECO:0007669"/>
    <property type="project" value="InterPro"/>
</dbReference>
<dbReference type="PANTHER" id="PTHR31116">
    <property type="entry name" value="OS04G0501200 PROTEIN"/>
    <property type="match status" value="1"/>
</dbReference>
<dbReference type="SUPFAM" id="SSF48150">
    <property type="entry name" value="DNA-glycosylase"/>
    <property type="match status" value="1"/>
</dbReference>
<feature type="compositionally biased region" description="Low complexity" evidence="2">
    <location>
        <begin position="90"/>
        <end position="109"/>
    </location>
</feature>
<proteinExistence type="predicted"/>
<feature type="region of interest" description="Disordered" evidence="2">
    <location>
        <begin position="90"/>
        <end position="137"/>
    </location>
</feature>
<keyword evidence="1" id="KW-0479">Metal-binding</keyword>
<dbReference type="InterPro" id="IPR011257">
    <property type="entry name" value="DNA_glycosylase"/>
</dbReference>
<dbReference type="GO" id="GO:0046872">
    <property type="term" value="F:metal ion binding"/>
    <property type="evidence" value="ECO:0007669"/>
    <property type="project" value="UniProtKB-KW"/>
</dbReference>
<evidence type="ECO:0000256" key="2">
    <source>
        <dbReference type="SAM" id="MobiDB-lite"/>
    </source>
</evidence>
<organism evidence="3 4">
    <name type="scientific">Quillaja saponaria</name>
    <name type="common">Soap bark tree</name>
    <dbReference type="NCBI Taxonomy" id="32244"/>
    <lineage>
        <taxon>Eukaryota</taxon>
        <taxon>Viridiplantae</taxon>
        <taxon>Streptophyta</taxon>
        <taxon>Embryophyta</taxon>
        <taxon>Tracheophyta</taxon>
        <taxon>Spermatophyta</taxon>
        <taxon>Magnoliopsida</taxon>
        <taxon>eudicotyledons</taxon>
        <taxon>Gunneridae</taxon>
        <taxon>Pentapetalae</taxon>
        <taxon>rosids</taxon>
        <taxon>fabids</taxon>
        <taxon>Fabales</taxon>
        <taxon>Quillajaceae</taxon>
        <taxon>Quillaja</taxon>
    </lineage>
</organism>
<feature type="compositionally biased region" description="Basic and acidic residues" evidence="2">
    <location>
        <begin position="127"/>
        <end position="136"/>
    </location>
</feature>
<name>A0AAD7PNX4_QUISA</name>
<evidence type="ECO:0000256" key="1">
    <source>
        <dbReference type="PIRSR" id="PIRSR605019-1"/>
    </source>
</evidence>
<dbReference type="PANTHER" id="PTHR31116:SF17">
    <property type="entry name" value="DNA-3-METHYLADENINE GLYCOSYLASE I"/>
    <property type="match status" value="1"/>
</dbReference>
<dbReference type="AlphaFoldDB" id="A0AAD7PNX4"/>
<feature type="compositionally biased region" description="Basic and acidic residues" evidence="2">
    <location>
        <begin position="42"/>
        <end position="58"/>
    </location>
</feature>
<dbReference type="GO" id="GO:0008725">
    <property type="term" value="F:DNA-3-methyladenine glycosylase activity"/>
    <property type="evidence" value="ECO:0007669"/>
    <property type="project" value="InterPro"/>
</dbReference>
<comment type="caution">
    <text evidence="3">The sequence shown here is derived from an EMBL/GenBank/DDBJ whole genome shotgun (WGS) entry which is preliminary data.</text>
</comment>
<feature type="region of interest" description="Disordered" evidence="2">
    <location>
        <begin position="1"/>
        <end position="60"/>
    </location>
</feature>